<protein>
    <submittedName>
        <fullName evidence="2">Uncharacterized protein</fullName>
    </submittedName>
</protein>
<feature type="transmembrane region" description="Helical" evidence="1">
    <location>
        <begin position="101"/>
        <end position="125"/>
    </location>
</feature>
<proteinExistence type="predicted"/>
<gene>
    <name evidence="2" type="ORF">SBA5_580063</name>
</gene>
<dbReference type="OrthoDB" id="9935024at2"/>
<keyword evidence="1" id="KW-0812">Transmembrane</keyword>
<dbReference type="EMBL" id="OKRB01000117">
    <property type="protein sequence ID" value="SPE27184.1"/>
    <property type="molecule type" value="Genomic_DNA"/>
</dbReference>
<accession>A0A2N9LVE5</accession>
<evidence type="ECO:0000313" key="3">
    <source>
        <dbReference type="Proteomes" id="UP000239735"/>
    </source>
</evidence>
<name>A0A2N9LVE5_9BACT</name>
<keyword evidence="1" id="KW-1133">Transmembrane helix</keyword>
<reference evidence="3" key="1">
    <citation type="submission" date="2018-02" db="EMBL/GenBank/DDBJ databases">
        <authorList>
            <person name="Hausmann B."/>
        </authorList>
    </citation>
    <scope>NUCLEOTIDE SEQUENCE [LARGE SCALE GENOMIC DNA]</scope>
    <source>
        <strain evidence="3">Peat soil MAG SbA5</strain>
    </source>
</reference>
<organism evidence="2 3">
    <name type="scientific">Candidatus Sulfuritelmatomonas gaucii</name>
    <dbReference type="NCBI Taxonomy" id="2043161"/>
    <lineage>
        <taxon>Bacteria</taxon>
        <taxon>Pseudomonadati</taxon>
        <taxon>Acidobacteriota</taxon>
        <taxon>Terriglobia</taxon>
        <taxon>Terriglobales</taxon>
        <taxon>Acidobacteriaceae</taxon>
        <taxon>Candidatus Sulfuritelmatomonas</taxon>
    </lineage>
</organism>
<feature type="transmembrane region" description="Helical" evidence="1">
    <location>
        <begin position="57"/>
        <end position="80"/>
    </location>
</feature>
<evidence type="ECO:0000256" key="1">
    <source>
        <dbReference type="SAM" id="Phobius"/>
    </source>
</evidence>
<dbReference type="Proteomes" id="UP000239735">
    <property type="component" value="Unassembled WGS sequence"/>
</dbReference>
<keyword evidence="1" id="KW-0472">Membrane</keyword>
<sequence length="127" mass="13772">MKTIQRSIAALELLLIFPAVLFMTALFARSVQPQQYEPAHTAQRIVDWYAARTHVGLWLLLIAFPLAVLVTGCAALARNWRDDPALREAARSAIAALRSHLAAFFVAAATLTAGGILAIVALHLLTD</sequence>
<dbReference type="AlphaFoldDB" id="A0A2N9LVE5"/>
<evidence type="ECO:0000313" key="2">
    <source>
        <dbReference type="EMBL" id="SPE27184.1"/>
    </source>
</evidence>